<dbReference type="PANTHER" id="PTHR46481:SF10">
    <property type="entry name" value="ZINC FINGER BED DOMAIN-CONTAINING PROTEIN 39"/>
    <property type="match status" value="1"/>
</dbReference>
<dbReference type="PANTHER" id="PTHR46481">
    <property type="entry name" value="ZINC FINGER BED DOMAIN-CONTAINING PROTEIN 4"/>
    <property type="match status" value="1"/>
</dbReference>
<reference evidence="7 8" key="1">
    <citation type="submission" date="2021-06" db="EMBL/GenBank/DDBJ databases">
        <authorList>
            <person name="Kallberg Y."/>
            <person name="Tangrot J."/>
            <person name="Rosling A."/>
        </authorList>
    </citation>
    <scope>NUCLEOTIDE SEQUENCE [LARGE SCALE GENOMIC DNA]</scope>
    <source>
        <strain evidence="7 8">120-4 pot B 10/14</strain>
    </source>
</reference>
<evidence type="ECO:0000256" key="4">
    <source>
        <dbReference type="ARBA" id="ARBA00022833"/>
    </source>
</evidence>
<evidence type="ECO:0000256" key="2">
    <source>
        <dbReference type="ARBA" id="ARBA00022723"/>
    </source>
</evidence>
<proteinExistence type="predicted"/>
<evidence type="ECO:0000256" key="5">
    <source>
        <dbReference type="ARBA" id="ARBA00023242"/>
    </source>
</evidence>
<dbReference type="InterPro" id="IPR052035">
    <property type="entry name" value="ZnF_BED_domain_contain"/>
</dbReference>
<dbReference type="Proteomes" id="UP000789901">
    <property type="component" value="Unassembled WGS sequence"/>
</dbReference>
<accession>A0ABN7W5T4</accession>
<sequence>MYNLTLSVAKIGKYKTANNIVSTIEPVLEEFGISRGKLVSITTDNGSNVKVAITQLSTKISPSKPIYCQYFLYSTYIAIEEKKCKQLQEAQISTDKQKSKTINVIQNIETHWNSTYMALKRLVKLEKPIKRLINNLKNSANIDRQHDDLLYPFDKATEILSGSNYTTLCIIVPTIEELINCLNNTDSEFDVLLQRETIEELKDQFDKLNRQVNQETTTNTGSTQQATKKKLAIKSFFYQFNIIIILH</sequence>
<organism evidence="7 8">
    <name type="scientific">Gigaspora margarita</name>
    <dbReference type="NCBI Taxonomy" id="4874"/>
    <lineage>
        <taxon>Eukaryota</taxon>
        <taxon>Fungi</taxon>
        <taxon>Fungi incertae sedis</taxon>
        <taxon>Mucoromycota</taxon>
        <taxon>Glomeromycotina</taxon>
        <taxon>Glomeromycetes</taxon>
        <taxon>Diversisporales</taxon>
        <taxon>Gigasporaceae</taxon>
        <taxon>Gigaspora</taxon>
    </lineage>
</organism>
<keyword evidence="6" id="KW-0175">Coiled coil</keyword>
<evidence type="ECO:0000256" key="6">
    <source>
        <dbReference type="SAM" id="Coils"/>
    </source>
</evidence>
<keyword evidence="5" id="KW-0539">Nucleus</keyword>
<evidence type="ECO:0000256" key="1">
    <source>
        <dbReference type="ARBA" id="ARBA00004123"/>
    </source>
</evidence>
<evidence type="ECO:0000313" key="8">
    <source>
        <dbReference type="Proteomes" id="UP000789901"/>
    </source>
</evidence>
<comment type="caution">
    <text evidence="7">The sequence shown here is derived from an EMBL/GenBank/DDBJ whole genome shotgun (WGS) entry which is preliminary data.</text>
</comment>
<keyword evidence="4" id="KW-0862">Zinc</keyword>
<evidence type="ECO:0000313" key="7">
    <source>
        <dbReference type="EMBL" id="CAG8818011.1"/>
    </source>
</evidence>
<evidence type="ECO:0000256" key="3">
    <source>
        <dbReference type="ARBA" id="ARBA00022771"/>
    </source>
</evidence>
<dbReference type="SUPFAM" id="SSF53098">
    <property type="entry name" value="Ribonuclease H-like"/>
    <property type="match status" value="1"/>
</dbReference>
<comment type="subcellular location">
    <subcellularLocation>
        <location evidence="1">Nucleus</location>
    </subcellularLocation>
</comment>
<feature type="coiled-coil region" evidence="6">
    <location>
        <begin position="191"/>
        <end position="218"/>
    </location>
</feature>
<keyword evidence="2" id="KW-0479">Metal-binding</keyword>
<dbReference type="InterPro" id="IPR012337">
    <property type="entry name" value="RNaseH-like_sf"/>
</dbReference>
<keyword evidence="3" id="KW-0863">Zinc-finger</keyword>
<protein>
    <submittedName>
        <fullName evidence="7">19229_t:CDS:1</fullName>
    </submittedName>
</protein>
<dbReference type="EMBL" id="CAJVQB010032212">
    <property type="protein sequence ID" value="CAG8818011.1"/>
    <property type="molecule type" value="Genomic_DNA"/>
</dbReference>
<keyword evidence="8" id="KW-1185">Reference proteome</keyword>
<gene>
    <name evidence="7" type="ORF">GMARGA_LOCUS26949</name>
</gene>
<name>A0ABN7W5T4_GIGMA</name>